<feature type="region of interest" description="Disordered" evidence="1">
    <location>
        <begin position="185"/>
        <end position="211"/>
    </location>
</feature>
<name>A0A6J5IJG4_9BURK</name>
<dbReference type="EMBL" id="CABWIL020000001">
    <property type="protein sequence ID" value="CAB3960444.1"/>
    <property type="molecule type" value="Genomic_DNA"/>
</dbReference>
<feature type="compositionally biased region" description="Acidic residues" evidence="1">
    <location>
        <begin position="185"/>
        <end position="210"/>
    </location>
</feature>
<protein>
    <submittedName>
        <fullName evidence="2">Uncharacterized protein</fullName>
    </submittedName>
</protein>
<accession>A0A6J5IJG4</accession>
<proteinExistence type="predicted"/>
<evidence type="ECO:0000313" key="2">
    <source>
        <dbReference type="EMBL" id="CAB3960444.1"/>
    </source>
</evidence>
<evidence type="ECO:0000313" key="3">
    <source>
        <dbReference type="Proteomes" id="UP000494301"/>
    </source>
</evidence>
<organism evidence="2 3">
    <name type="scientific">Burkholderia aenigmatica</name>
    <dbReference type="NCBI Taxonomy" id="2015348"/>
    <lineage>
        <taxon>Bacteria</taxon>
        <taxon>Pseudomonadati</taxon>
        <taxon>Pseudomonadota</taxon>
        <taxon>Betaproteobacteria</taxon>
        <taxon>Burkholderiales</taxon>
        <taxon>Burkholderiaceae</taxon>
        <taxon>Burkholderia</taxon>
        <taxon>Burkholderia cepacia complex</taxon>
    </lineage>
</organism>
<reference evidence="2 3" key="1">
    <citation type="submission" date="2020-04" db="EMBL/GenBank/DDBJ databases">
        <authorList>
            <person name="Depoorter E."/>
        </authorList>
    </citation>
    <scope>NUCLEOTIDE SEQUENCE [LARGE SCALE GENOMIC DNA]</scope>
    <source>
        <strain evidence="2 3">BCC0217</strain>
    </source>
</reference>
<dbReference type="Proteomes" id="UP000494301">
    <property type="component" value="Unassembled WGS sequence"/>
</dbReference>
<gene>
    <name evidence="2" type="ORF">BLA3211_00182</name>
</gene>
<sequence length="293" mass="33734">MATIQLDVAGEEALPIRLNPKATPDRITRPDDEKLEHWLFIANLDNWHTERGVLKEARWKIPSAPLAYAMLVNPCDGKAHIEFFFSEEKLDLLRFLHRAWSGRKEHTAMLTGLPDTLVHVTHPRDWYLVWDDEEELGDATNVTELLANRGLVERRLGEPNSPVAKALMDTLLRLFACEQANLDEVNDPFDFDDEPEDGYERDGSDDDDEPQSILLFDNPWDEALLAKLGAIVSRLFSDSYLGGSYIRNNKTPPHSDRVGRPLSDSWLHLFVSRRQHPMVDWFDTEFKPFFRLA</sequence>
<dbReference type="AlphaFoldDB" id="A0A6J5IJG4"/>
<evidence type="ECO:0000256" key="1">
    <source>
        <dbReference type="SAM" id="MobiDB-lite"/>
    </source>
</evidence>